<dbReference type="SUPFAM" id="SSF50249">
    <property type="entry name" value="Nucleic acid-binding proteins"/>
    <property type="match status" value="1"/>
</dbReference>
<protein>
    <submittedName>
        <fullName evidence="3">Single-stranded DNA-binding protein</fullName>
    </submittedName>
</protein>
<evidence type="ECO:0000313" key="3">
    <source>
        <dbReference type="EMBL" id="VAX26489.1"/>
    </source>
</evidence>
<dbReference type="PIRSF" id="PIRSF002070">
    <property type="entry name" value="SSB"/>
    <property type="match status" value="1"/>
</dbReference>
<dbReference type="InterPro" id="IPR011344">
    <property type="entry name" value="ssDNA-bd"/>
</dbReference>
<dbReference type="EMBL" id="UOGH01000002">
    <property type="protein sequence ID" value="VAX26489.1"/>
    <property type="molecule type" value="Genomic_DNA"/>
</dbReference>
<evidence type="ECO:0000256" key="2">
    <source>
        <dbReference type="SAM" id="MobiDB-lite"/>
    </source>
</evidence>
<dbReference type="GO" id="GO:0003697">
    <property type="term" value="F:single-stranded DNA binding"/>
    <property type="evidence" value="ECO:0007669"/>
    <property type="project" value="InterPro"/>
</dbReference>
<dbReference type="InterPro" id="IPR012340">
    <property type="entry name" value="NA-bd_OB-fold"/>
</dbReference>
<sequence length="130" mass="14703">MFNRIILVGNLTKDPELRYTPQGTPVVSMRIAVNSKIKQGNEFKDETLFIDTVVFGKQAENITQYLSKGSGVLVEGRLKERRWEYEGQQKSKFEVIASTVRFLPRKDSSAAYGSGDETPPPEETTELEPF</sequence>
<name>A0A3B1C8H5_9ZZZZ</name>
<dbReference type="HAMAP" id="MF_00984">
    <property type="entry name" value="SSB"/>
    <property type="match status" value="1"/>
</dbReference>
<dbReference type="PANTHER" id="PTHR10302">
    <property type="entry name" value="SINGLE-STRANDED DNA-BINDING PROTEIN"/>
    <property type="match status" value="1"/>
</dbReference>
<proteinExistence type="inferred from homology"/>
<reference evidence="3" key="1">
    <citation type="submission" date="2018-06" db="EMBL/GenBank/DDBJ databases">
        <authorList>
            <person name="Zhirakovskaya E."/>
        </authorList>
    </citation>
    <scope>NUCLEOTIDE SEQUENCE</scope>
</reference>
<dbReference type="PANTHER" id="PTHR10302:SF27">
    <property type="entry name" value="SINGLE-STRANDED DNA-BINDING PROTEIN"/>
    <property type="match status" value="1"/>
</dbReference>
<gene>
    <name evidence="3" type="ORF">MNBD_NITROSPIRAE02-111</name>
</gene>
<dbReference type="GO" id="GO:0006260">
    <property type="term" value="P:DNA replication"/>
    <property type="evidence" value="ECO:0007669"/>
    <property type="project" value="InterPro"/>
</dbReference>
<dbReference type="PROSITE" id="PS50935">
    <property type="entry name" value="SSB"/>
    <property type="match status" value="1"/>
</dbReference>
<dbReference type="NCBIfam" id="TIGR00621">
    <property type="entry name" value="ssb"/>
    <property type="match status" value="1"/>
</dbReference>
<feature type="compositionally biased region" description="Acidic residues" evidence="2">
    <location>
        <begin position="119"/>
        <end position="130"/>
    </location>
</feature>
<evidence type="ECO:0000256" key="1">
    <source>
        <dbReference type="ARBA" id="ARBA00023125"/>
    </source>
</evidence>
<dbReference type="GO" id="GO:0009295">
    <property type="term" value="C:nucleoid"/>
    <property type="evidence" value="ECO:0007669"/>
    <property type="project" value="TreeGrafter"/>
</dbReference>
<dbReference type="InterPro" id="IPR000424">
    <property type="entry name" value="Primosome_PriB/ssb"/>
</dbReference>
<dbReference type="Gene3D" id="2.40.50.140">
    <property type="entry name" value="Nucleic acid-binding proteins"/>
    <property type="match status" value="1"/>
</dbReference>
<accession>A0A3B1C8H5</accession>
<feature type="region of interest" description="Disordered" evidence="2">
    <location>
        <begin position="107"/>
        <end position="130"/>
    </location>
</feature>
<dbReference type="Pfam" id="PF00436">
    <property type="entry name" value="SSB"/>
    <property type="match status" value="1"/>
</dbReference>
<dbReference type="CDD" id="cd04496">
    <property type="entry name" value="SSB_OBF"/>
    <property type="match status" value="1"/>
</dbReference>
<dbReference type="AlphaFoldDB" id="A0A3B1C8H5"/>
<organism evidence="3">
    <name type="scientific">hydrothermal vent metagenome</name>
    <dbReference type="NCBI Taxonomy" id="652676"/>
    <lineage>
        <taxon>unclassified sequences</taxon>
        <taxon>metagenomes</taxon>
        <taxon>ecological metagenomes</taxon>
    </lineage>
</organism>
<keyword evidence="1 3" id="KW-0238">DNA-binding</keyword>